<keyword evidence="3" id="KW-1185">Reference proteome</keyword>
<name>K6X3I1_9ACTN</name>
<accession>K6X3I1</accession>
<dbReference type="AlphaFoldDB" id="K6X3I1"/>
<dbReference type="STRING" id="1108045.GORHZ_213_01050"/>
<evidence type="ECO:0000313" key="3">
    <source>
        <dbReference type="Proteomes" id="UP000008363"/>
    </source>
</evidence>
<gene>
    <name evidence="2" type="ORF">GORHZ_213_01050</name>
</gene>
<evidence type="ECO:0000256" key="1">
    <source>
        <dbReference type="SAM" id="MobiDB-lite"/>
    </source>
</evidence>
<sequence>MRALREVSRHPETGARHATRAGAVIPVSNQQPPVVLLKVLVDKESRVPVGSSATPTPTVSAVRLRR</sequence>
<evidence type="ECO:0000313" key="2">
    <source>
        <dbReference type="EMBL" id="GAB93329.1"/>
    </source>
</evidence>
<dbReference type="Proteomes" id="UP000008363">
    <property type="component" value="Unassembled WGS sequence"/>
</dbReference>
<organism evidence="2 3">
    <name type="scientific">Gordonia rhizosphera NBRC 16068</name>
    <dbReference type="NCBI Taxonomy" id="1108045"/>
    <lineage>
        <taxon>Bacteria</taxon>
        <taxon>Bacillati</taxon>
        <taxon>Actinomycetota</taxon>
        <taxon>Actinomycetes</taxon>
        <taxon>Mycobacteriales</taxon>
        <taxon>Gordoniaceae</taxon>
        <taxon>Gordonia</taxon>
    </lineage>
</organism>
<reference evidence="2 3" key="1">
    <citation type="submission" date="2012-08" db="EMBL/GenBank/DDBJ databases">
        <title>Whole genome shotgun sequence of Gordonia rhizosphera NBRC 16068.</title>
        <authorList>
            <person name="Takarada H."/>
            <person name="Isaki S."/>
            <person name="Hosoyama A."/>
            <person name="Tsuchikane K."/>
            <person name="Katsumata H."/>
            <person name="Baba S."/>
            <person name="Ohji S."/>
            <person name="Yamazaki S."/>
            <person name="Fujita N."/>
        </authorList>
    </citation>
    <scope>NUCLEOTIDE SEQUENCE [LARGE SCALE GENOMIC DNA]</scope>
    <source>
        <strain evidence="2 3">NBRC 16068</strain>
    </source>
</reference>
<comment type="caution">
    <text evidence="2">The sequence shown here is derived from an EMBL/GenBank/DDBJ whole genome shotgun (WGS) entry which is preliminary data.</text>
</comment>
<protein>
    <submittedName>
        <fullName evidence="2">Uncharacterized protein</fullName>
    </submittedName>
</protein>
<dbReference type="EMBL" id="BAHC01000213">
    <property type="protein sequence ID" value="GAB93329.1"/>
    <property type="molecule type" value="Genomic_DNA"/>
</dbReference>
<proteinExistence type="predicted"/>
<feature type="region of interest" description="Disordered" evidence="1">
    <location>
        <begin position="47"/>
        <end position="66"/>
    </location>
</feature>